<dbReference type="EMBL" id="PKSG01000263">
    <property type="protein sequence ID" value="POR37293.1"/>
    <property type="molecule type" value="Genomic_DNA"/>
</dbReference>
<evidence type="ECO:0000256" key="1">
    <source>
        <dbReference type="SAM" id="MobiDB-lite"/>
    </source>
</evidence>
<organism evidence="2 3">
    <name type="scientific">Tolypocladium paradoxum</name>
    <dbReference type="NCBI Taxonomy" id="94208"/>
    <lineage>
        <taxon>Eukaryota</taxon>
        <taxon>Fungi</taxon>
        <taxon>Dikarya</taxon>
        <taxon>Ascomycota</taxon>
        <taxon>Pezizomycotina</taxon>
        <taxon>Sordariomycetes</taxon>
        <taxon>Hypocreomycetidae</taxon>
        <taxon>Hypocreales</taxon>
        <taxon>Ophiocordycipitaceae</taxon>
        <taxon>Tolypocladium</taxon>
    </lineage>
</organism>
<dbReference type="AlphaFoldDB" id="A0A2S4L4C2"/>
<name>A0A2S4L4C2_9HYPO</name>
<comment type="caution">
    <text evidence="2">The sequence shown here is derived from an EMBL/GenBank/DDBJ whole genome shotgun (WGS) entry which is preliminary data.</text>
</comment>
<accession>A0A2S4L4C2</accession>
<reference evidence="2 3" key="1">
    <citation type="submission" date="2018-01" db="EMBL/GenBank/DDBJ databases">
        <title>Harnessing the power of phylogenomics to disentangle the directionality and signatures of interkingdom host jumping in the parasitic fungal genus Tolypocladium.</title>
        <authorList>
            <person name="Quandt C.A."/>
            <person name="Patterson W."/>
            <person name="Spatafora J.W."/>
        </authorList>
    </citation>
    <scope>NUCLEOTIDE SEQUENCE [LARGE SCALE GENOMIC DNA]</scope>
    <source>
        <strain evidence="2 3">NRBC 100945</strain>
    </source>
</reference>
<protein>
    <submittedName>
        <fullName evidence="2">Uncharacterized protein</fullName>
    </submittedName>
</protein>
<sequence length="64" mass="7114">MSWLTARPDPALSSPIHLRTGRTLFIHRYGACMPCAGRGKRNPGDGHEDDPPWHGEPNPMSAHR</sequence>
<keyword evidence="3" id="KW-1185">Reference proteome</keyword>
<gene>
    <name evidence="2" type="ORF">TPAR_02505</name>
</gene>
<feature type="region of interest" description="Disordered" evidence="1">
    <location>
        <begin position="36"/>
        <end position="64"/>
    </location>
</feature>
<evidence type="ECO:0000313" key="3">
    <source>
        <dbReference type="Proteomes" id="UP000237481"/>
    </source>
</evidence>
<proteinExistence type="predicted"/>
<feature type="compositionally biased region" description="Basic and acidic residues" evidence="1">
    <location>
        <begin position="42"/>
        <end position="53"/>
    </location>
</feature>
<dbReference type="Proteomes" id="UP000237481">
    <property type="component" value="Unassembled WGS sequence"/>
</dbReference>
<evidence type="ECO:0000313" key="2">
    <source>
        <dbReference type="EMBL" id="POR37293.1"/>
    </source>
</evidence>